<accession>A0A9Q0MSA9</accession>
<dbReference type="Pfam" id="PF12248">
    <property type="entry name" value="Methyltransf_FA"/>
    <property type="match status" value="3"/>
</dbReference>
<dbReference type="PANTHER" id="PTHR36695">
    <property type="entry name" value="AGAP008648-PA"/>
    <property type="match status" value="1"/>
</dbReference>
<feature type="domain" description="Farnesoic acid O-methyl transferase" evidence="2">
    <location>
        <begin position="49"/>
        <end position="189"/>
    </location>
</feature>
<keyword evidence="1" id="KW-0732">Signal</keyword>
<evidence type="ECO:0000313" key="4">
    <source>
        <dbReference type="Proteomes" id="UP001151699"/>
    </source>
</evidence>
<gene>
    <name evidence="3" type="ORF">Bhyg_14721</name>
</gene>
<reference evidence="3" key="1">
    <citation type="submission" date="2022-07" db="EMBL/GenBank/DDBJ databases">
        <authorList>
            <person name="Trinca V."/>
            <person name="Uliana J.V.C."/>
            <person name="Torres T.T."/>
            <person name="Ward R.J."/>
            <person name="Monesi N."/>
        </authorList>
    </citation>
    <scope>NUCLEOTIDE SEQUENCE</scope>
    <source>
        <strain evidence="3">HSMRA1968</strain>
        <tissue evidence="3">Whole embryos</tissue>
    </source>
</reference>
<comment type="caution">
    <text evidence="3">The sequence shown here is derived from an EMBL/GenBank/DDBJ whole genome shotgun (WGS) entry which is preliminary data.</text>
</comment>
<evidence type="ECO:0000256" key="1">
    <source>
        <dbReference type="SAM" id="SignalP"/>
    </source>
</evidence>
<keyword evidence="4" id="KW-1185">Reference proteome</keyword>
<proteinExistence type="predicted"/>
<evidence type="ECO:0000259" key="2">
    <source>
        <dbReference type="Pfam" id="PF12248"/>
    </source>
</evidence>
<dbReference type="EMBL" id="WJQU01000004">
    <property type="protein sequence ID" value="KAJ6636134.1"/>
    <property type="molecule type" value="Genomic_DNA"/>
</dbReference>
<feature type="domain" description="Farnesoic acid O-methyl transferase" evidence="2">
    <location>
        <begin position="418"/>
        <end position="535"/>
    </location>
</feature>
<feature type="signal peptide" evidence="1">
    <location>
        <begin position="1"/>
        <end position="19"/>
    </location>
</feature>
<evidence type="ECO:0000313" key="3">
    <source>
        <dbReference type="EMBL" id="KAJ6636134.1"/>
    </source>
</evidence>
<name>A0A9Q0MSA9_9DIPT</name>
<sequence>MKLSVVYLAFILLNSFSTGEINQRYNERARSYIALLNCEQYETSKDEYTEYIPINNLTNVRTPSGYITRFPIFIIGGSNAHLVFSATESPNWSSDRGYEFVFGGWKNKRIAIRSKRGDKEIGYNDTSVLSDDLAVKFIIEITNTGYLSVYLKNDTQPILIGLDPGPVHVRYVAFRSHENKKLKFFYNCPSTKNDVYAPPPTTPSTSYNGDLLKAPVDVLLSKCRFYEAWSSSENSTIAIDTLCPNGWDKDNKKRFELYLFIIKDGKIFLTPNGRTDEGSYYEIEIRSVNIVTLYHRKGASRDPVAMFPFPEFPTSTKQTKLVIDIYKNGFVDILSSPDAYRPMISVKKNDNVTVNVNYVSFTTDGESRTLYFFGCPAPTHSIVPKTQYDVLPDNNWEDEDLQKNCAYLQTQDHVFSNFFRLSSFPKWKGYLIRFPFYAKAFGGSYVRFTSGFYPGDDLYEFVFHFKYITVKKNGQILKEIFEQFVLVEYRFVKIVVEVTDDGRIRIFTDYNKSKPLLEFHDPNPIGNLKYVTFGNRIKFNLYYNCTQAAN</sequence>
<feature type="chain" id="PRO_5040168894" description="Farnesoic acid O-methyl transferase domain-containing protein" evidence="1">
    <location>
        <begin position="20"/>
        <end position="550"/>
    </location>
</feature>
<feature type="domain" description="Farnesoic acid O-methyl transferase" evidence="2">
    <location>
        <begin position="251"/>
        <end position="376"/>
    </location>
</feature>
<dbReference type="AlphaFoldDB" id="A0A9Q0MSA9"/>
<dbReference type="InterPro" id="IPR022041">
    <property type="entry name" value="Methyltransf_FA"/>
</dbReference>
<dbReference type="Proteomes" id="UP001151699">
    <property type="component" value="Chromosome C"/>
</dbReference>
<protein>
    <recommendedName>
        <fullName evidence="2">Farnesoic acid O-methyl transferase domain-containing protein</fullName>
    </recommendedName>
</protein>
<dbReference type="PANTHER" id="PTHR36695:SF12">
    <property type="entry name" value="AGAP008648-PA"/>
    <property type="match status" value="1"/>
</dbReference>
<dbReference type="OrthoDB" id="7771514at2759"/>
<organism evidence="3 4">
    <name type="scientific">Pseudolycoriella hygida</name>
    <dbReference type="NCBI Taxonomy" id="35572"/>
    <lineage>
        <taxon>Eukaryota</taxon>
        <taxon>Metazoa</taxon>
        <taxon>Ecdysozoa</taxon>
        <taxon>Arthropoda</taxon>
        <taxon>Hexapoda</taxon>
        <taxon>Insecta</taxon>
        <taxon>Pterygota</taxon>
        <taxon>Neoptera</taxon>
        <taxon>Endopterygota</taxon>
        <taxon>Diptera</taxon>
        <taxon>Nematocera</taxon>
        <taxon>Sciaroidea</taxon>
        <taxon>Sciaridae</taxon>
        <taxon>Pseudolycoriella</taxon>
    </lineage>
</organism>